<comment type="subcellular location">
    <subcellularLocation>
        <location evidence="1">Cell envelope</location>
    </subcellularLocation>
</comment>
<accession>A0A2U3KZ65</accession>
<keyword evidence="4" id="KW-0732">Signal</keyword>
<evidence type="ECO:0000256" key="4">
    <source>
        <dbReference type="ARBA" id="ARBA00022729"/>
    </source>
</evidence>
<reference evidence="6" key="1">
    <citation type="submission" date="2018-02" db="EMBL/GenBank/DDBJ databases">
        <authorList>
            <person name="Hausmann B."/>
        </authorList>
    </citation>
    <scope>NUCLEOTIDE SEQUENCE [LARGE SCALE GENOMIC DNA]</scope>
    <source>
        <strain evidence="6">Peat soil MAG SbF1</strain>
    </source>
</reference>
<evidence type="ECO:0000256" key="3">
    <source>
        <dbReference type="ARBA" id="ARBA00022723"/>
    </source>
</evidence>
<evidence type="ECO:0000313" key="6">
    <source>
        <dbReference type="Proteomes" id="UP000238916"/>
    </source>
</evidence>
<proteinExistence type="predicted"/>
<evidence type="ECO:0000313" key="5">
    <source>
        <dbReference type="EMBL" id="SPF44887.1"/>
    </source>
</evidence>
<dbReference type="PROSITE" id="PS51257">
    <property type="entry name" value="PROKAR_LIPOPROTEIN"/>
    <property type="match status" value="1"/>
</dbReference>
<organism evidence="5 6">
    <name type="scientific">Candidatus Desulfosporosinus infrequens</name>
    <dbReference type="NCBI Taxonomy" id="2043169"/>
    <lineage>
        <taxon>Bacteria</taxon>
        <taxon>Bacillati</taxon>
        <taxon>Bacillota</taxon>
        <taxon>Clostridia</taxon>
        <taxon>Eubacteriales</taxon>
        <taxon>Desulfitobacteriaceae</taxon>
        <taxon>Desulfosporosinus</taxon>
    </lineage>
</organism>
<sequence length="309" mass="33386">MRTESLKWMMGISLVAMAIGVLSGCGTTKQPTPPSPSASNATLRIKVVAAENFYGEVAQAVGGDHVEVTSILTNPAQDPHDYEPTADASKAVADAQVIVYTGIGYDDWMDKLLNADSSAKTKEVVVVGSDLLGKAAGDNPHVWYDPSTMPKLANKLADDLGKLDPDHSQDYKKRANDYIASLLHLTAKVAKIKQSKPVTIDVSEPVFDYMGDALNLKINDPKFAKAVEDGNDPTASDFATVQNDIKTKKIKLFVYNTQTDSPTVENIVKLAESNGIPIVNVTETEPTGKNYIQWMSEQLDLVGKVFGVQ</sequence>
<dbReference type="EMBL" id="OMOF01000240">
    <property type="protein sequence ID" value="SPF44887.1"/>
    <property type="molecule type" value="Genomic_DNA"/>
</dbReference>
<dbReference type="GO" id="GO:0030313">
    <property type="term" value="C:cell envelope"/>
    <property type="evidence" value="ECO:0007669"/>
    <property type="project" value="UniProtKB-SubCell"/>
</dbReference>
<dbReference type="GO" id="GO:0046872">
    <property type="term" value="F:metal ion binding"/>
    <property type="evidence" value="ECO:0007669"/>
    <property type="project" value="UniProtKB-KW"/>
</dbReference>
<dbReference type="GO" id="GO:0030001">
    <property type="term" value="P:metal ion transport"/>
    <property type="evidence" value="ECO:0007669"/>
    <property type="project" value="InterPro"/>
</dbReference>
<evidence type="ECO:0000256" key="2">
    <source>
        <dbReference type="ARBA" id="ARBA00022448"/>
    </source>
</evidence>
<dbReference type="Pfam" id="PF01297">
    <property type="entry name" value="ZnuA"/>
    <property type="match status" value="1"/>
</dbReference>
<dbReference type="AlphaFoldDB" id="A0A2U3KZ65"/>
<keyword evidence="2" id="KW-0813">Transport</keyword>
<dbReference type="PANTHER" id="PTHR42953">
    <property type="entry name" value="HIGH-AFFINITY ZINC UPTAKE SYSTEM PROTEIN ZNUA-RELATED"/>
    <property type="match status" value="1"/>
</dbReference>
<dbReference type="SUPFAM" id="SSF53807">
    <property type="entry name" value="Helical backbone' metal receptor"/>
    <property type="match status" value="1"/>
</dbReference>
<name>A0A2U3KZ65_9FIRM</name>
<dbReference type="Proteomes" id="UP000238916">
    <property type="component" value="Unassembled WGS sequence"/>
</dbReference>
<dbReference type="InterPro" id="IPR050492">
    <property type="entry name" value="Bact_metal-bind_prot9"/>
</dbReference>
<dbReference type="InterPro" id="IPR006127">
    <property type="entry name" value="ZnuA-like"/>
</dbReference>
<dbReference type="PANTHER" id="PTHR42953:SF1">
    <property type="entry name" value="METAL-BINDING PROTEIN HI_0362-RELATED"/>
    <property type="match status" value="1"/>
</dbReference>
<dbReference type="Gene3D" id="3.40.50.1980">
    <property type="entry name" value="Nitrogenase molybdenum iron protein domain"/>
    <property type="match status" value="2"/>
</dbReference>
<keyword evidence="3" id="KW-0479">Metal-binding</keyword>
<protein>
    <submittedName>
        <fullName evidence="5">Metal ABC transporter substrate-binding protein</fullName>
    </submittedName>
</protein>
<evidence type="ECO:0000256" key="1">
    <source>
        <dbReference type="ARBA" id="ARBA00004196"/>
    </source>
</evidence>
<gene>
    <name evidence="5" type="ORF">SBF1_3140006</name>
</gene>